<dbReference type="Proteomes" id="UP001501358">
    <property type="component" value="Unassembled WGS sequence"/>
</dbReference>
<dbReference type="Pfam" id="PF19593">
    <property type="entry name" value="DUF6098"/>
    <property type="match status" value="1"/>
</dbReference>
<evidence type="ECO:0000313" key="3">
    <source>
        <dbReference type="Proteomes" id="UP001501358"/>
    </source>
</evidence>
<proteinExistence type="predicted"/>
<sequence length="193" mass="21332">MAATPRMTELRDLDDLASLVHRSDHLYIRWSRGPGPDLERTSSTDTLTGVELPGLSANTLDIEPWWAGRSVRLWVARRLYDYCHLRHERGPQVRPWVLRGREIGRGPDNEPLVTDVRPLAWVGSRVIAEAQAEVARQRGPWGPMRRPPEHDAPDEHDARGGRGARRGQGGHGARGGHGASAPPGGPSAPRRGR</sequence>
<accession>A0ABN3LJH4</accession>
<dbReference type="RefSeq" id="WP_344383049.1">
    <property type="nucleotide sequence ID" value="NZ_BAAATA010000010.1"/>
</dbReference>
<feature type="compositionally biased region" description="Gly residues" evidence="1">
    <location>
        <begin position="166"/>
        <end position="178"/>
    </location>
</feature>
<feature type="compositionally biased region" description="Basic and acidic residues" evidence="1">
    <location>
        <begin position="146"/>
        <end position="160"/>
    </location>
</feature>
<gene>
    <name evidence="2" type="ORF">GCM10010406_22060</name>
</gene>
<feature type="region of interest" description="Disordered" evidence="1">
    <location>
        <begin position="133"/>
        <end position="193"/>
    </location>
</feature>
<dbReference type="EMBL" id="BAAATA010000010">
    <property type="protein sequence ID" value="GAA2485444.1"/>
    <property type="molecule type" value="Genomic_DNA"/>
</dbReference>
<evidence type="ECO:0000313" key="2">
    <source>
        <dbReference type="EMBL" id="GAA2485444.1"/>
    </source>
</evidence>
<reference evidence="2 3" key="1">
    <citation type="journal article" date="2019" name="Int. J. Syst. Evol. Microbiol.">
        <title>The Global Catalogue of Microorganisms (GCM) 10K type strain sequencing project: providing services to taxonomists for standard genome sequencing and annotation.</title>
        <authorList>
            <consortium name="The Broad Institute Genomics Platform"/>
            <consortium name="The Broad Institute Genome Sequencing Center for Infectious Disease"/>
            <person name="Wu L."/>
            <person name="Ma J."/>
        </authorList>
    </citation>
    <scope>NUCLEOTIDE SEQUENCE [LARGE SCALE GENOMIC DNA]</scope>
    <source>
        <strain evidence="2 3">JCM 6307</strain>
    </source>
</reference>
<dbReference type="InterPro" id="IPR046080">
    <property type="entry name" value="DUF6098"/>
</dbReference>
<protein>
    <submittedName>
        <fullName evidence="2">Uncharacterized protein</fullName>
    </submittedName>
</protein>
<evidence type="ECO:0000256" key="1">
    <source>
        <dbReference type="SAM" id="MobiDB-lite"/>
    </source>
</evidence>
<name>A0ABN3LJH4_9ACTN</name>
<organism evidence="2 3">
    <name type="scientific">Streptomyces thermolineatus</name>
    <dbReference type="NCBI Taxonomy" id="44033"/>
    <lineage>
        <taxon>Bacteria</taxon>
        <taxon>Bacillati</taxon>
        <taxon>Actinomycetota</taxon>
        <taxon>Actinomycetes</taxon>
        <taxon>Kitasatosporales</taxon>
        <taxon>Streptomycetaceae</taxon>
        <taxon>Streptomyces</taxon>
    </lineage>
</organism>
<comment type="caution">
    <text evidence="2">The sequence shown here is derived from an EMBL/GenBank/DDBJ whole genome shotgun (WGS) entry which is preliminary data.</text>
</comment>
<keyword evidence="3" id="KW-1185">Reference proteome</keyword>